<feature type="domain" description="PPIase FKBP-type" evidence="9">
    <location>
        <begin position="162"/>
        <end position="248"/>
    </location>
</feature>
<dbReference type="EC" id="5.2.1.8" evidence="7"/>
<sequence>MKRAFLITIAILSVALMAGGALAADTPAPKAWKQYGRPGGQKLVLKDMKDKISYSIGLNIGKDFKENGMDIDADILAQGIRDVMAGGELLMNDQEIQETLMAFQQEAVAKQQEKMNALATENLKAGEAFLAENSKKEGVVTLPSGLQYKIVTEGAGKSPAAEDTVTVNYRGTLVDGTEFDSSYKRGEPATFPVNGVIAGWTEALQLMKEGAKWELFIPSSLAYGERGAGRVIGPNSALVFEVELLKVQ</sequence>
<evidence type="ECO:0000256" key="4">
    <source>
        <dbReference type="ARBA" id="ARBA00023110"/>
    </source>
</evidence>
<dbReference type="Gene3D" id="3.10.50.40">
    <property type="match status" value="1"/>
</dbReference>
<evidence type="ECO:0000256" key="3">
    <source>
        <dbReference type="ARBA" id="ARBA00022729"/>
    </source>
</evidence>
<keyword evidence="4 6" id="KW-0697">Rotamase</keyword>
<comment type="catalytic activity">
    <reaction evidence="1 6 7">
        <text>[protein]-peptidylproline (omega=180) = [protein]-peptidylproline (omega=0)</text>
        <dbReference type="Rhea" id="RHEA:16237"/>
        <dbReference type="Rhea" id="RHEA-COMP:10747"/>
        <dbReference type="Rhea" id="RHEA-COMP:10748"/>
        <dbReference type="ChEBI" id="CHEBI:83833"/>
        <dbReference type="ChEBI" id="CHEBI:83834"/>
        <dbReference type="EC" id="5.2.1.8"/>
    </reaction>
</comment>
<feature type="signal peptide" evidence="8">
    <location>
        <begin position="1"/>
        <end position="23"/>
    </location>
</feature>
<keyword evidence="3 8" id="KW-0732">Signal</keyword>
<reference evidence="10 11" key="1">
    <citation type="journal article" date="2016" name="C (Basel)">
        <title>Selective Growth of and Electricity Production by Marine Exoelectrogenic Bacteria in Self-Aggregated Hydrogel of Microbially Reduced Graphene Oxide.</title>
        <authorList>
            <person name="Yoshida N."/>
            <person name="Goto Y."/>
            <person name="Miyata Y."/>
        </authorList>
    </citation>
    <scope>NUCLEOTIDE SEQUENCE [LARGE SCALE GENOMIC DNA]</scope>
    <source>
        <strain evidence="10 11">NIT-T3</strain>
    </source>
</reference>
<protein>
    <recommendedName>
        <fullName evidence="7">Peptidyl-prolyl cis-trans isomerase</fullName>
        <ecNumber evidence="7">5.2.1.8</ecNumber>
    </recommendedName>
</protein>
<dbReference type="InterPro" id="IPR008104">
    <property type="entry name" value="INFPOTNTIATR"/>
</dbReference>
<dbReference type="InterPro" id="IPR046357">
    <property type="entry name" value="PPIase_dom_sf"/>
</dbReference>
<dbReference type="PANTHER" id="PTHR43811">
    <property type="entry name" value="FKBP-TYPE PEPTIDYL-PROLYL CIS-TRANS ISOMERASE FKPA"/>
    <property type="match status" value="1"/>
</dbReference>
<feature type="chain" id="PRO_5046333709" description="Peptidyl-prolyl cis-trans isomerase" evidence="8">
    <location>
        <begin position="24"/>
        <end position="248"/>
    </location>
</feature>
<dbReference type="SUPFAM" id="SSF54534">
    <property type="entry name" value="FKBP-like"/>
    <property type="match status" value="1"/>
</dbReference>
<dbReference type="InterPro" id="IPR001179">
    <property type="entry name" value="PPIase_FKBP_dom"/>
</dbReference>
<dbReference type="Gene3D" id="1.10.287.460">
    <property type="entry name" value="Peptidyl-prolyl cis-trans isomerase, FKBP-type, N-terminal domain"/>
    <property type="match status" value="1"/>
</dbReference>
<dbReference type="PRINTS" id="PR01730">
    <property type="entry name" value="INFPOTNTIATR"/>
</dbReference>
<name>A0ABM8HMZ3_9BACT</name>
<evidence type="ECO:0000256" key="8">
    <source>
        <dbReference type="SAM" id="SignalP"/>
    </source>
</evidence>
<dbReference type="Proteomes" id="UP001319827">
    <property type="component" value="Chromosome"/>
</dbReference>
<evidence type="ECO:0000256" key="6">
    <source>
        <dbReference type="PROSITE-ProRule" id="PRU00277"/>
    </source>
</evidence>
<dbReference type="Pfam" id="PF01346">
    <property type="entry name" value="FKBP_N"/>
    <property type="match status" value="1"/>
</dbReference>
<evidence type="ECO:0000256" key="2">
    <source>
        <dbReference type="ARBA" id="ARBA00006577"/>
    </source>
</evidence>
<evidence type="ECO:0000256" key="5">
    <source>
        <dbReference type="ARBA" id="ARBA00023235"/>
    </source>
</evidence>
<dbReference type="EMBL" id="AP024355">
    <property type="protein sequence ID" value="BCR03822.1"/>
    <property type="molecule type" value="Genomic_DNA"/>
</dbReference>
<dbReference type="RefSeq" id="WP_221251264.1">
    <property type="nucleotide sequence ID" value="NZ_AP024355.1"/>
</dbReference>
<proteinExistence type="inferred from homology"/>
<gene>
    <name evidence="10" type="primary">mip_1</name>
    <name evidence="10" type="ORF">DESUT3_08910</name>
</gene>
<keyword evidence="11" id="KW-1185">Reference proteome</keyword>
<accession>A0ABM8HMZ3</accession>
<organism evidence="10 11">
    <name type="scientific">Desulfuromonas versatilis</name>
    <dbReference type="NCBI Taxonomy" id="2802975"/>
    <lineage>
        <taxon>Bacteria</taxon>
        <taxon>Pseudomonadati</taxon>
        <taxon>Thermodesulfobacteriota</taxon>
        <taxon>Desulfuromonadia</taxon>
        <taxon>Desulfuromonadales</taxon>
        <taxon>Desulfuromonadaceae</taxon>
        <taxon>Desulfuromonas</taxon>
    </lineage>
</organism>
<dbReference type="InterPro" id="IPR036944">
    <property type="entry name" value="PPIase_FKBP_N_sf"/>
</dbReference>
<evidence type="ECO:0000313" key="10">
    <source>
        <dbReference type="EMBL" id="BCR03822.1"/>
    </source>
</evidence>
<keyword evidence="5 6" id="KW-0413">Isomerase</keyword>
<evidence type="ECO:0000256" key="7">
    <source>
        <dbReference type="RuleBase" id="RU003915"/>
    </source>
</evidence>
<evidence type="ECO:0000313" key="11">
    <source>
        <dbReference type="Proteomes" id="UP001319827"/>
    </source>
</evidence>
<reference evidence="10 11" key="2">
    <citation type="journal article" date="2021" name="Int. J. Syst. Evol. Microbiol.">
        <title>Isolation and Polyphasic Characterization of Desulfuromonas versatilis sp. Nov., an Electrogenic Bacteria Capable of Versatile Metabolism Isolated from a Graphene Oxide-Reducing Enrichment Culture.</title>
        <authorList>
            <person name="Xie L."/>
            <person name="Yoshida N."/>
            <person name="Ishii S."/>
            <person name="Meng L."/>
        </authorList>
    </citation>
    <scope>NUCLEOTIDE SEQUENCE [LARGE SCALE GENOMIC DNA]</scope>
    <source>
        <strain evidence="10 11">NIT-T3</strain>
    </source>
</reference>
<evidence type="ECO:0000256" key="1">
    <source>
        <dbReference type="ARBA" id="ARBA00000971"/>
    </source>
</evidence>
<dbReference type="Pfam" id="PF00254">
    <property type="entry name" value="FKBP_C"/>
    <property type="match status" value="1"/>
</dbReference>
<comment type="similarity">
    <text evidence="2 7">Belongs to the FKBP-type PPIase family.</text>
</comment>
<dbReference type="PANTHER" id="PTHR43811:SF19">
    <property type="entry name" value="39 KDA FK506-BINDING NUCLEAR PROTEIN"/>
    <property type="match status" value="1"/>
</dbReference>
<dbReference type="NCBIfam" id="NF008602">
    <property type="entry name" value="PRK11570.1"/>
    <property type="match status" value="1"/>
</dbReference>
<dbReference type="PROSITE" id="PS50059">
    <property type="entry name" value="FKBP_PPIASE"/>
    <property type="match status" value="1"/>
</dbReference>
<dbReference type="InterPro" id="IPR000774">
    <property type="entry name" value="PPIase_FKBP_N"/>
</dbReference>
<evidence type="ECO:0000259" key="9">
    <source>
        <dbReference type="PROSITE" id="PS50059"/>
    </source>
</evidence>